<sequence length="55" mass="6469">VEEYIYPVEGYSYIDREQSMTTQKKDKDTMKWKKDAHPRLCIVVEMLGKVNVSST</sequence>
<feature type="non-terminal residue" evidence="1">
    <location>
        <position position="1"/>
    </location>
</feature>
<evidence type="ECO:0000313" key="1">
    <source>
        <dbReference type="EMBL" id="CEK48561.1"/>
    </source>
</evidence>
<proteinExistence type="predicted"/>
<accession>A0A0B6XYG0</accession>
<organism evidence="1">
    <name type="scientific">Arion vulgaris</name>
    <dbReference type="NCBI Taxonomy" id="1028688"/>
    <lineage>
        <taxon>Eukaryota</taxon>
        <taxon>Metazoa</taxon>
        <taxon>Spiralia</taxon>
        <taxon>Lophotrochozoa</taxon>
        <taxon>Mollusca</taxon>
        <taxon>Gastropoda</taxon>
        <taxon>Heterobranchia</taxon>
        <taxon>Euthyneura</taxon>
        <taxon>Panpulmonata</taxon>
        <taxon>Eupulmonata</taxon>
        <taxon>Stylommatophora</taxon>
        <taxon>Helicina</taxon>
        <taxon>Arionoidea</taxon>
        <taxon>Arionidae</taxon>
        <taxon>Arion</taxon>
    </lineage>
</organism>
<gene>
    <name evidence="1" type="primary">ORF4420</name>
</gene>
<dbReference type="AlphaFoldDB" id="A0A0B6XYG0"/>
<name>A0A0B6XYG0_9EUPU</name>
<protein>
    <submittedName>
        <fullName evidence="1">Uncharacterized protein</fullName>
    </submittedName>
</protein>
<dbReference type="EMBL" id="HACG01001696">
    <property type="protein sequence ID" value="CEK48561.1"/>
    <property type="molecule type" value="Transcribed_RNA"/>
</dbReference>
<reference evidence="1" key="1">
    <citation type="submission" date="2014-12" db="EMBL/GenBank/DDBJ databases">
        <title>Insight into the proteome of Arion vulgaris.</title>
        <authorList>
            <person name="Aradska J."/>
            <person name="Bulat T."/>
            <person name="Smidak R."/>
            <person name="Sarate P."/>
            <person name="Gangsoo J."/>
            <person name="Sialana F."/>
            <person name="Bilban M."/>
            <person name="Lubec G."/>
        </authorList>
    </citation>
    <scope>NUCLEOTIDE SEQUENCE</scope>
    <source>
        <tissue evidence="1">Skin</tissue>
    </source>
</reference>